<dbReference type="EMBL" id="CP003345">
    <property type="protein sequence ID" value="AFM06005.1"/>
    <property type="molecule type" value="Genomic_DNA"/>
</dbReference>
<dbReference type="OrthoDB" id="1119476at2"/>
<protein>
    <submittedName>
        <fullName evidence="1">Uncharacterized protein</fullName>
    </submittedName>
</protein>
<name>I4APX0_BERLS</name>
<accession>I4APX0</accession>
<evidence type="ECO:0000313" key="2">
    <source>
        <dbReference type="Proteomes" id="UP000006054"/>
    </source>
</evidence>
<dbReference type="eggNOG" id="ENOG503388R">
    <property type="taxonomic scope" value="Bacteria"/>
</dbReference>
<keyword evidence="2" id="KW-1185">Reference proteome</keyword>
<dbReference type="Proteomes" id="UP000006054">
    <property type="component" value="Chromosome"/>
</dbReference>
<dbReference type="HOGENOM" id="CLU_1641257_0_0_10"/>
<reference evidence="2" key="1">
    <citation type="submission" date="2012-06" db="EMBL/GenBank/DDBJ databases">
        <title>The complete genome of Flexibacter litoralis DSM 6794.</title>
        <authorList>
            <person name="Lucas S."/>
            <person name="Copeland A."/>
            <person name="Lapidus A."/>
            <person name="Glavina del Rio T."/>
            <person name="Dalin E."/>
            <person name="Tice H."/>
            <person name="Bruce D."/>
            <person name="Goodwin L."/>
            <person name="Pitluck S."/>
            <person name="Peters L."/>
            <person name="Ovchinnikova G."/>
            <person name="Lu M."/>
            <person name="Kyrpides N."/>
            <person name="Mavromatis K."/>
            <person name="Ivanova N."/>
            <person name="Brettin T."/>
            <person name="Detter J.C."/>
            <person name="Han C."/>
            <person name="Larimer F."/>
            <person name="Land M."/>
            <person name="Hauser L."/>
            <person name="Markowitz V."/>
            <person name="Cheng J.-F."/>
            <person name="Hugenholtz P."/>
            <person name="Woyke T."/>
            <person name="Wu D."/>
            <person name="Spring S."/>
            <person name="Lang E."/>
            <person name="Kopitz M."/>
            <person name="Brambilla E."/>
            <person name="Klenk H.-P."/>
            <person name="Eisen J.A."/>
        </authorList>
    </citation>
    <scope>NUCLEOTIDE SEQUENCE [LARGE SCALE GENOMIC DNA]</scope>
    <source>
        <strain evidence="2">ATCC 23117 / DSM 6794 / NBRC 15988 / NCIMB 1366 / Sio-4</strain>
    </source>
</reference>
<evidence type="ECO:0000313" key="1">
    <source>
        <dbReference type="EMBL" id="AFM06005.1"/>
    </source>
</evidence>
<dbReference type="AlphaFoldDB" id="I4APX0"/>
<gene>
    <name evidence="1" type="ordered locus">Fleli_3691</name>
</gene>
<dbReference type="KEGG" id="fli:Fleli_3691"/>
<dbReference type="STRING" id="880071.Fleli_3691"/>
<sequence length="161" mass="18665">MKSLNFLPISIKVSFAFLLAFNLSSCDKCEDIDCFSPPEAFCFQLIDKETNQNLLQNGTYSFSDIQIKSISEEKFHTLQIDSVEIEEQKQVVLIDNEIGWETENKDYILILNDSLEFNFIYQTKKKSEDCCAFYETEEVSFSELKVEIPTPNNGFFYKLAL</sequence>
<proteinExistence type="predicted"/>
<organism evidence="1 2">
    <name type="scientific">Bernardetia litoralis (strain ATCC 23117 / DSM 6794 / NBRC 15988 / NCIMB 1366 / Fx l1 / Sio-4)</name>
    <name type="common">Flexibacter litoralis</name>
    <dbReference type="NCBI Taxonomy" id="880071"/>
    <lineage>
        <taxon>Bacteria</taxon>
        <taxon>Pseudomonadati</taxon>
        <taxon>Bacteroidota</taxon>
        <taxon>Cytophagia</taxon>
        <taxon>Cytophagales</taxon>
        <taxon>Bernardetiaceae</taxon>
        <taxon>Bernardetia</taxon>
    </lineage>
</organism>
<dbReference type="RefSeq" id="WP_014799429.1">
    <property type="nucleotide sequence ID" value="NC_018018.1"/>
</dbReference>